<dbReference type="AlphaFoldDB" id="A0A6C0BC31"/>
<sequence>MISIPIVTTRFNNDTWRENCIYKEKLNIQGCLYCSPQQLSSKIHPNSPIFVVEMNNSTNQIQGIGFISNKVQFDKYYKVYEIGNYNRYTYTSKYRLDRADLLEKSPNLVTIFDYILFKEKTHLKRGGGMTKIPEKLLRHQKCCEIDIVKELKALFYQHFR</sequence>
<name>A0A6C0BC31_9ZZZZ</name>
<accession>A0A6C0BC31</accession>
<protein>
    <submittedName>
        <fullName evidence="1">Uncharacterized protein</fullName>
    </submittedName>
</protein>
<proteinExistence type="predicted"/>
<evidence type="ECO:0000313" key="1">
    <source>
        <dbReference type="EMBL" id="QHS89048.1"/>
    </source>
</evidence>
<organism evidence="1">
    <name type="scientific">viral metagenome</name>
    <dbReference type="NCBI Taxonomy" id="1070528"/>
    <lineage>
        <taxon>unclassified sequences</taxon>
        <taxon>metagenomes</taxon>
        <taxon>organismal metagenomes</taxon>
    </lineage>
</organism>
<dbReference type="EMBL" id="MN739104">
    <property type="protein sequence ID" value="QHS89048.1"/>
    <property type="molecule type" value="Genomic_DNA"/>
</dbReference>
<reference evidence="1" key="1">
    <citation type="journal article" date="2020" name="Nature">
        <title>Giant virus diversity and host interactions through global metagenomics.</title>
        <authorList>
            <person name="Schulz F."/>
            <person name="Roux S."/>
            <person name="Paez-Espino D."/>
            <person name="Jungbluth S."/>
            <person name="Walsh D.A."/>
            <person name="Denef V.J."/>
            <person name="McMahon K.D."/>
            <person name="Konstantinidis K.T."/>
            <person name="Eloe-Fadrosh E.A."/>
            <person name="Kyrpides N.C."/>
            <person name="Woyke T."/>
        </authorList>
    </citation>
    <scope>NUCLEOTIDE SEQUENCE</scope>
    <source>
        <strain evidence="1">GVMAG-M-3300010158-59</strain>
    </source>
</reference>